<dbReference type="FunFam" id="1.20.272.10:FF:000001">
    <property type="entry name" value="Putative AAA family ATPase"/>
    <property type="match status" value="1"/>
</dbReference>
<comment type="function">
    <text evidence="1">DNA-dependent ATPase that plays important roles in cellular responses to stalled DNA replication processes.</text>
</comment>
<accession>A0A9D1AP37</accession>
<evidence type="ECO:0000256" key="4">
    <source>
        <dbReference type="ARBA" id="ARBA00022705"/>
    </source>
</evidence>
<sequence length="420" mass="46871">MRPRTLEEFAGQSHLLGEGKILRRLIDSDQISSMIFWGPPGVGKTTLARIIANRTKSSFVDFSAVTSGIKEIREVMQQAEQNRRFGERTIVFVDEIHRFNKAQQDAFLPFVEKGSIILIGATTENPSFEVNAALLSRCKVFVLNALTAEEIEGLLRTALTDPRGFGGQEIHLEDGVLPLIARFSNGDARTALNTLEMAVLNGKRDGETVTVGRQLVEQCTSKKSLLYDKNGEEHYNLISALHKSMRNSDPDAAVYWLARMLEAGEDPLYVARRLIRFASEDIGLADSRALEIALAAYQACHFLGMPECNIHLAHAVIYLSLAPRSNAVYRAYESAKRDALTMLDEPVPLVIRNAPTGLMKDLGYGDGYVYAHDVENKVADMECLPESLRGRRYYHPTESGSESRMARRLEEIRTILGRKP</sequence>
<dbReference type="InterPro" id="IPR003593">
    <property type="entry name" value="AAA+_ATPase"/>
</dbReference>
<dbReference type="Pfam" id="PF12002">
    <property type="entry name" value="MgsA_C"/>
    <property type="match status" value="1"/>
</dbReference>
<comment type="similarity">
    <text evidence="2">Belongs to the AAA ATPase family. RarA/MGS1/WRNIP1 subfamily.</text>
</comment>
<dbReference type="CDD" id="cd00009">
    <property type="entry name" value="AAA"/>
    <property type="match status" value="1"/>
</dbReference>
<dbReference type="GO" id="GO:0008047">
    <property type="term" value="F:enzyme activator activity"/>
    <property type="evidence" value="ECO:0007669"/>
    <property type="project" value="TreeGrafter"/>
</dbReference>
<gene>
    <name evidence="8" type="ORF">IAB89_08425</name>
</gene>
<dbReference type="Gene3D" id="1.10.8.60">
    <property type="match status" value="1"/>
</dbReference>
<dbReference type="PANTHER" id="PTHR13779">
    <property type="entry name" value="WERNER HELICASE-INTERACTING PROTEIN 1 FAMILY MEMBER"/>
    <property type="match status" value="1"/>
</dbReference>
<dbReference type="GO" id="GO:0005524">
    <property type="term" value="F:ATP binding"/>
    <property type="evidence" value="ECO:0007669"/>
    <property type="project" value="UniProtKB-KW"/>
</dbReference>
<dbReference type="SUPFAM" id="SSF48019">
    <property type="entry name" value="post-AAA+ oligomerization domain-like"/>
    <property type="match status" value="1"/>
</dbReference>
<protein>
    <recommendedName>
        <fullName evidence="3">Replication-associated recombination protein A</fullName>
    </recommendedName>
</protein>
<evidence type="ECO:0000256" key="2">
    <source>
        <dbReference type="ARBA" id="ARBA00008959"/>
    </source>
</evidence>
<dbReference type="InterPro" id="IPR032423">
    <property type="entry name" value="AAA_assoc_2"/>
</dbReference>
<dbReference type="InterPro" id="IPR008921">
    <property type="entry name" value="DNA_pol3_clamp-load_cplx_C"/>
</dbReference>
<dbReference type="GO" id="GO:0006261">
    <property type="term" value="P:DNA-templated DNA replication"/>
    <property type="evidence" value="ECO:0007669"/>
    <property type="project" value="TreeGrafter"/>
</dbReference>
<dbReference type="Gene3D" id="1.20.272.10">
    <property type="match status" value="1"/>
</dbReference>
<comment type="caution">
    <text evidence="8">The sequence shown here is derived from an EMBL/GenBank/DDBJ whole genome shotgun (WGS) entry which is preliminary data.</text>
</comment>
<dbReference type="PANTHER" id="PTHR13779:SF7">
    <property type="entry name" value="ATPASE WRNIP1"/>
    <property type="match status" value="1"/>
</dbReference>
<proteinExistence type="inferred from homology"/>
<dbReference type="InterPro" id="IPR027417">
    <property type="entry name" value="P-loop_NTPase"/>
</dbReference>
<name>A0A9D1AP37_9FIRM</name>
<evidence type="ECO:0000313" key="8">
    <source>
        <dbReference type="EMBL" id="HIR47662.1"/>
    </source>
</evidence>
<dbReference type="Proteomes" id="UP000824242">
    <property type="component" value="Unassembled WGS sequence"/>
</dbReference>
<evidence type="ECO:0000256" key="1">
    <source>
        <dbReference type="ARBA" id="ARBA00002393"/>
    </source>
</evidence>
<evidence type="ECO:0000256" key="3">
    <source>
        <dbReference type="ARBA" id="ARBA00020776"/>
    </source>
</evidence>
<reference evidence="8" key="1">
    <citation type="submission" date="2020-10" db="EMBL/GenBank/DDBJ databases">
        <authorList>
            <person name="Gilroy R."/>
        </authorList>
    </citation>
    <scope>NUCLEOTIDE SEQUENCE</scope>
    <source>
        <strain evidence="8">ChiSxjej1B13-7958</strain>
    </source>
</reference>
<reference evidence="8" key="2">
    <citation type="journal article" date="2021" name="PeerJ">
        <title>Extensive microbial diversity within the chicken gut microbiome revealed by metagenomics and culture.</title>
        <authorList>
            <person name="Gilroy R."/>
            <person name="Ravi A."/>
            <person name="Getino M."/>
            <person name="Pursley I."/>
            <person name="Horton D.L."/>
            <person name="Alikhan N.F."/>
            <person name="Baker D."/>
            <person name="Gharbi K."/>
            <person name="Hall N."/>
            <person name="Watson M."/>
            <person name="Adriaenssens E.M."/>
            <person name="Foster-Nyarko E."/>
            <person name="Jarju S."/>
            <person name="Secka A."/>
            <person name="Antonio M."/>
            <person name="Oren A."/>
            <person name="Chaudhuri R.R."/>
            <person name="La Ragione R."/>
            <person name="Hildebrand F."/>
            <person name="Pallen M.J."/>
        </authorList>
    </citation>
    <scope>NUCLEOTIDE SEQUENCE</scope>
    <source>
        <strain evidence="8">ChiSxjej1B13-7958</strain>
    </source>
</reference>
<dbReference type="GO" id="GO:0017116">
    <property type="term" value="F:single-stranded DNA helicase activity"/>
    <property type="evidence" value="ECO:0007669"/>
    <property type="project" value="TreeGrafter"/>
</dbReference>
<evidence type="ECO:0000259" key="7">
    <source>
        <dbReference type="SMART" id="SM00382"/>
    </source>
</evidence>
<evidence type="ECO:0000256" key="5">
    <source>
        <dbReference type="ARBA" id="ARBA00022741"/>
    </source>
</evidence>
<feature type="domain" description="AAA+ ATPase" evidence="7">
    <location>
        <begin position="30"/>
        <end position="146"/>
    </location>
</feature>
<dbReference type="SUPFAM" id="SSF52540">
    <property type="entry name" value="P-loop containing nucleoside triphosphate hydrolases"/>
    <property type="match status" value="1"/>
</dbReference>
<dbReference type="Pfam" id="PF16193">
    <property type="entry name" value="AAA_assoc_2"/>
    <property type="match status" value="1"/>
</dbReference>
<dbReference type="CDD" id="cd18139">
    <property type="entry name" value="HLD_clamp_RarA"/>
    <property type="match status" value="1"/>
</dbReference>
<evidence type="ECO:0000313" key="9">
    <source>
        <dbReference type="Proteomes" id="UP000824242"/>
    </source>
</evidence>
<organism evidence="8 9">
    <name type="scientific">Candidatus Caccousia avicola</name>
    <dbReference type="NCBI Taxonomy" id="2840721"/>
    <lineage>
        <taxon>Bacteria</taxon>
        <taxon>Bacillati</taxon>
        <taxon>Bacillota</taxon>
        <taxon>Clostridia</taxon>
        <taxon>Eubacteriales</taxon>
        <taxon>Oscillospiraceae</taxon>
        <taxon>Oscillospiraceae incertae sedis</taxon>
        <taxon>Candidatus Caccousia</taxon>
    </lineage>
</organism>
<dbReference type="FunFam" id="3.40.50.300:FF:000137">
    <property type="entry name" value="Replication-associated recombination protein A"/>
    <property type="match status" value="1"/>
</dbReference>
<dbReference type="InterPro" id="IPR051314">
    <property type="entry name" value="AAA_ATPase_RarA/MGS1/WRNIP1"/>
</dbReference>
<dbReference type="SMART" id="SM00382">
    <property type="entry name" value="AAA"/>
    <property type="match status" value="1"/>
</dbReference>
<keyword evidence="5" id="KW-0547">Nucleotide-binding</keyword>
<evidence type="ECO:0000256" key="6">
    <source>
        <dbReference type="ARBA" id="ARBA00022840"/>
    </source>
</evidence>
<dbReference type="AlphaFoldDB" id="A0A9D1AP37"/>
<keyword evidence="4" id="KW-0235">DNA replication</keyword>
<keyword evidence="6" id="KW-0067">ATP-binding</keyword>
<dbReference type="FunFam" id="1.10.8.60:FF:000029">
    <property type="entry name" value="Replication-associated recombination protein A"/>
    <property type="match status" value="1"/>
</dbReference>
<dbReference type="GO" id="GO:0016887">
    <property type="term" value="F:ATP hydrolysis activity"/>
    <property type="evidence" value="ECO:0007669"/>
    <property type="project" value="InterPro"/>
</dbReference>
<dbReference type="Gene3D" id="3.40.50.300">
    <property type="entry name" value="P-loop containing nucleotide triphosphate hydrolases"/>
    <property type="match status" value="1"/>
</dbReference>
<dbReference type="GO" id="GO:0003677">
    <property type="term" value="F:DNA binding"/>
    <property type="evidence" value="ECO:0007669"/>
    <property type="project" value="InterPro"/>
</dbReference>
<dbReference type="InterPro" id="IPR021886">
    <property type="entry name" value="MgsA_C"/>
</dbReference>
<dbReference type="InterPro" id="IPR003959">
    <property type="entry name" value="ATPase_AAA_core"/>
</dbReference>
<dbReference type="Gene3D" id="1.10.3710.10">
    <property type="entry name" value="DNA polymerase III clamp loader subunits, C-terminal domain"/>
    <property type="match status" value="1"/>
</dbReference>
<dbReference type="GO" id="GO:0000731">
    <property type="term" value="P:DNA synthesis involved in DNA repair"/>
    <property type="evidence" value="ECO:0007669"/>
    <property type="project" value="TreeGrafter"/>
</dbReference>
<dbReference type="Pfam" id="PF00004">
    <property type="entry name" value="AAA"/>
    <property type="match status" value="1"/>
</dbReference>
<dbReference type="EMBL" id="DVGZ01000090">
    <property type="protein sequence ID" value="HIR47662.1"/>
    <property type="molecule type" value="Genomic_DNA"/>
</dbReference>